<gene>
    <name evidence="1" type="ORF">ILEXP_LOCUS20635</name>
</gene>
<evidence type="ECO:0000313" key="2">
    <source>
        <dbReference type="Proteomes" id="UP001642360"/>
    </source>
</evidence>
<proteinExistence type="predicted"/>
<comment type="caution">
    <text evidence="1">The sequence shown here is derived from an EMBL/GenBank/DDBJ whole genome shotgun (WGS) entry which is preliminary data.</text>
</comment>
<keyword evidence="2" id="KW-1185">Reference proteome</keyword>
<protein>
    <submittedName>
        <fullName evidence="1">Uncharacterized protein</fullName>
    </submittedName>
</protein>
<organism evidence="1 2">
    <name type="scientific">Ilex paraguariensis</name>
    <name type="common">yerba mate</name>
    <dbReference type="NCBI Taxonomy" id="185542"/>
    <lineage>
        <taxon>Eukaryota</taxon>
        <taxon>Viridiplantae</taxon>
        <taxon>Streptophyta</taxon>
        <taxon>Embryophyta</taxon>
        <taxon>Tracheophyta</taxon>
        <taxon>Spermatophyta</taxon>
        <taxon>Magnoliopsida</taxon>
        <taxon>eudicotyledons</taxon>
        <taxon>Gunneridae</taxon>
        <taxon>Pentapetalae</taxon>
        <taxon>asterids</taxon>
        <taxon>campanulids</taxon>
        <taxon>Aquifoliales</taxon>
        <taxon>Aquifoliaceae</taxon>
        <taxon>Ilex</taxon>
    </lineage>
</organism>
<evidence type="ECO:0000313" key="1">
    <source>
        <dbReference type="EMBL" id="CAK9152417.1"/>
    </source>
</evidence>
<name>A0ABC8S6A5_9AQUA</name>
<dbReference type="EMBL" id="CAUOFW020002269">
    <property type="protein sequence ID" value="CAK9152417.1"/>
    <property type="molecule type" value="Genomic_DNA"/>
</dbReference>
<dbReference type="AlphaFoldDB" id="A0ABC8S6A5"/>
<accession>A0ABC8S6A5</accession>
<sequence length="93" mass="10014">MEDISARAVSTGLEKTGVFVGEIEGDIPVVTGAAVSNGISSKMRTEVIRRPGTRGFIGGEWFVGSFVVVLGFGFLSEEGYVGIIWWYCFVLGF</sequence>
<reference evidence="1 2" key="1">
    <citation type="submission" date="2024-02" db="EMBL/GenBank/DDBJ databases">
        <authorList>
            <person name="Vignale AGUSTIN F."/>
            <person name="Sosa J E."/>
            <person name="Modenutti C."/>
        </authorList>
    </citation>
    <scope>NUCLEOTIDE SEQUENCE [LARGE SCALE GENOMIC DNA]</scope>
</reference>
<dbReference type="Proteomes" id="UP001642360">
    <property type="component" value="Unassembled WGS sequence"/>
</dbReference>